<evidence type="ECO:0000256" key="3">
    <source>
        <dbReference type="ARBA" id="ARBA00022692"/>
    </source>
</evidence>
<dbReference type="InterPro" id="IPR050539">
    <property type="entry name" value="ThrE_Dicarb/AminoAcid_Exp"/>
</dbReference>
<keyword evidence="3 7" id="KW-0812">Transmembrane</keyword>
<feature type="transmembrane region" description="Helical" evidence="7">
    <location>
        <begin position="234"/>
        <end position="257"/>
    </location>
</feature>
<evidence type="ECO:0000256" key="7">
    <source>
        <dbReference type="SAM" id="Phobius"/>
    </source>
</evidence>
<name>A0A662ZIW8_9GAMM</name>
<dbReference type="EMBL" id="FOXF01000007">
    <property type="protein sequence ID" value="SFP17556.1"/>
    <property type="molecule type" value="Genomic_DNA"/>
</dbReference>
<dbReference type="GO" id="GO:0015744">
    <property type="term" value="P:succinate transport"/>
    <property type="evidence" value="ECO:0007669"/>
    <property type="project" value="TreeGrafter"/>
</dbReference>
<evidence type="ECO:0000313" key="9">
    <source>
        <dbReference type="EMBL" id="SFP17556.1"/>
    </source>
</evidence>
<dbReference type="GO" id="GO:0022857">
    <property type="term" value="F:transmembrane transporter activity"/>
    <property type="evidence" value="ECO:0007669"/>
    <property type="project" value="InterPro"/>
</dbReference>
<evidence type="ECO:0000256" key="5">
    <source>
        <dbReference type="ARBA" id="ARBA00023136"/>
    </source>
</evidence>
<keyword evidence="10" id="KW-1185">Reference proteome</keyword>
<feature type="transmembrane region" description="Helical" evidence="7">
    <location>
        <begin position="120"/>
        <end position="137"/>
    </location>
</feature>
<dbReference type="InterPro" id="IPR010619">
    <property type="entry name" value="ThrE-like_N"/>
</dbReference>
<protein>
    <submittedName>
        <fullName evidence="9">Uncharacterized membrane protein YjjP, DUF1212 family</fullName>
    </submittedName>
</protein>
<dbReference type="AlphaFoldDB" id="A0A662ZIW8"/>
<comment type="similarity">
    <text evidence="6">Belongs to the ThrE exporter (TC 2.A.79) family.</text>
</comment>
<proteinExistence type="inferred from homology"/>
<dbReference type="PANTHER" id="PTHR34390:SF2">
    <property type="entry name" value="SUCCINATE TRANSPORTER SUBUNIT YJJP-RELATED"/>
    <property type="match status" value="1"/>
</dbReference>
<dbReference type="Proteomes" id="UP000243745">
    <property type="component" value="Unassembled WGS sequence"/>
</dbReference>
<evidence type="ECO:0000256" key="1">
    <source>
        <dbReference type="ARBA" id="ARBA00004651"/>
    </source>
</evidence>
<evidence type="ECO:0000256" key="6">
    <source>
        <dbReference type="ARBA" id="ARBA00034125"/>
    </source>
</evidence>
<dbReference type="PANTHER" id="PTHR34390">
    <property type="entry name" value="UPF0442 PROTEIN YJJB-RELATED"/>
    <property type="match status" value="1"/>
</dbReference>
<evidence type="ECO:0000313" key="10">
    <source>
        <dbReference type="Proteomes" id="UP000243745"/>
    </source>
</evidence>
<dbReference type="Pfam" id="PF06738">
    <property type="entry name" value="ThrE"/>
    <property type="match status" value="1"/>
</dbReference>
<evidence type="ECO:0000256" key="4">
    <source>
        <dbReference type="ARBA" id="ARBA00022989"/>
    </source>
</evidence>
<feature type="transmembrane region" description="Helical" evidence="7">
    <location>
        <begin position="198"/>
        <end position="222"/>
    </location>
</feature>
<dbReference type="RefSeq" id="WP_093140870.1">
    <property type="nucleotide sequence ID" value="NZ_FOXF01000007.1"/>
</dbReference>
<keyword evidence="5 7" id="KW-0472">Membrane</keyword>
<sequence>MKNSDFAELIVSLARRMYMCGSETRLIIQTTERVASAYGCQATVIVSPGSVGVKLVFPVSDEREYREEYTTFGRIDRVGINMHNLVFYTRLCQDAEKGLITADELMEKLEHIPQFSYNRLFMVAAVGIATAAFSVINGGDMDASMTALVAGTITMACKLLMQKFHLFDMFIFTTCGFISTIISFWVGTGIFHLSEYNLAVAMVVSLLLLVPGFPFITGILDLFKGYTSVGATRLINSIMLVASVCLGIMTAFSILPIDKW</sequence>
<dbReference type="OrthoDB" id="9813917at2"/>
<gene>
    <name evidence="9" type="ORF">SAMN02910344_00636</name>
</gene>
<accession>A0A662ZIW8</accession>
<keyword evidence="2" id="KW-1003">Cell membrane</keyword>
<evidence type="ECO:0000256" key="2">
    <source>
        <dbReference type="ARBA" id="ARBA00022475"/>
    </source>
</evidence>
<organism evidence="9 10">
    <name type="scientific">Ruminobacter amylophilus</name>
    <dbReference type="NCBI Taxonomy" id="867"/>
    <lineage>
        <taxon>Bacteria</taxon>
        <taxon>Pseudomonadati</taxon>
        <taxon>Pseudomonadota</taxon>
        <taxon>Gammaproteobacteria</taxon>
        <taxon>Aeromonadales</taxon>
        <taxon>Succinivibrionaceae</taxon>
        <taxon>Ruminobacter</taxon>
    </lineage>
</organism>
<feature type="transmembrane region" description="Helical" evidence="7">
    <location>
        <begin position="166"/>
        <end position="186"/>
    </location>
</feature>
<evidence type="ECO:0000259" key="8">
    <source>
        <dbReference type="Pfam" id="PF06738"/>
    </source>
</evidence>
<keyword evidence="4 7" id="KW-1133">Transmembrane helix</keyword>
<reference evidence="9 10" key="1">
    <citation type="submission" date="2016-10" db="EMBL/GenBank/DDBJ databases">
        <authorList>
            <person name="Varghese N."/>
            <person name="Submissions S."/>
        </authorList>
    </citation>
    <scope>NUCLEOTIDE SEQUENCE [LARGE SCALE GENOMIC DNA]</scope>
    <source>
        <strain evidence="9 10">DSM 1361</strain>
    </source>
</reference>
<dbReference type="GO" id="GO:0005886">
    <property type="term" value="C:plasma membrane"/>
    <property type="evidence" value="ECO:0007669"/>
    <property type="project" value="UniProtKB-SubCell"/>
</dbReference>
<comment type="subcellular location">
    <subcellularLocation>
        <location evidence="1">Cell membrane</location>
        <topology evidence="1">Multi-pass membrane protein</topology>
    </subcellularLocation>
</comment>
<feature type="domain" description="Threonine/serine exporter-like N-terminal" evidence="8">
    <location>
        <begin position="9"/>
        <end position="254"/>
    </location>
</feature>